<dbReference type="CDD" id="cd04301">
    <property type="entry name" value="NAT_SF"/>
    <property type="match status" value="1"/>
</dbReference>
<evidence type="ECO:0000259" key="1">
    <source>
        <dbReference type="PROSITE" id="PS51186"/>
    </source>
</evidence>
<name>A0ABQ3DP50_9ACTN</name>
<dbReference type="SUPFAM" id="SSF55729">
    <property type="entry name" value="Acyl-CoA N-acyltransferases (Nat)"/>
    <property type="match status" value="1"/>
</dbReference>
<dbReference type="InterPro" id="IPR016181">
    <property type="entry name" value="Acyl_CoA_acyltransferase"/>
</dbReference>
<reference evidence="3" key="1">
    <citation type="journal article" date="2019" name="Int. J. Syst. Evol. Microbiol.">
        <title>The Global Catalogue of Microorganisms (GCM) 10K type strain sequencing project: providing services to taxonomists for standard genome sequencing and annotation.</title>
        <authorList>
            <consortium name="The Broad Institute Genomics Platform"/>
            <consortium name="The Broad Institute Genome Sequencing Center for Infectious Disease"/>
            <person name="Wu L."/>
            <person name="Ma J."/>
        </authorList>
    </citation>
    <scope>NUCLEOTIDE SEQUENCE [LARGE SCALE GENOMIC DNA]</scope>
    <source>
        <strain evidence="3">JCM 4737</strain>
    </source>
</reference>
<dbReference type="RefSeq" id="WP_308432778.1">
    <property type="nucleotide sequence ID" value="NZ_BMVO01000011.1"/>
</dbReference>
<dbReference type="Gene3D" id="3.40.630.30">
    <property type="match status" value="1"/>
</dbReference>
<evidence type="ECO:0000313" key="2">
    <source>
        <dbReference type="EMBL" id="GHB10124.1"/>
    </source>
</evidence>
<sequence>MAKRLATLTTDTGELRSQGKVSVLKVNATFLELIAYRGHLWRPAEIRSSAARSGRPASSQAMTASVVIAVITWAARLLAPSPYGRLPAVSACWHPRRMPSDSLRFAQATTTRDVNPDRRQALIDCWIDVSNAGGAAGFPFPPIDQRDAAPALDAILGNLAPQTCRILMALDGDDLVGWLNIRRDAFALIAHWGTLHHVQTRTDRRGQGIGVALMKKAHAVARDQMELEQLHLAARAGVGLETLYERLGWKEIGRWPGALRLGPGDDRDEVLMLLELGAEEHTGRRQEHA</sequence>
<dbReference type="PROSITE" id="PS51186">
    <property type="entry name" value="GNAT"/>
    <property type="match status" value="1"/>
</dbReference>
<dbReference type="Proteomes" id="UP000599437">
    <property type="component" value="Unassembled WGS sequence"/>
</dbReference>
<dbReference type="Pfam" id="PF13508">
    <property type="entry name" value="Acetyltransf_7"/>
    <property type="match status" value="1"/>
</dbReference>
<evidence type="ECO:0000313" key="3">
    <source>
        <dbReference type="Proteomes" id="UP000599437"/>
    </source>
</evidence>
<protein>
    <recommendedName>
        <fullName evidence="1">N-acetyltransferase domain-containing protein</fullName>
    </recommendedName>
</protein>
<gene>
    <name evidence="2" type="ORF">GCM10010346_36600</name>
</gene>
<dbReference type="EMBL" id="BMVO01000011">
    <property type="protein sequence ID" value="GHB10124.1"/>
    <property type="molecule type" value="Genomic_DNA"/>
</dbReference>
<organism evidence="2 3">
    <name type="scientific">Streptomyces chryseus</name>
    <dbReference type="NCBI Taxonomy" id="68186"/>
    <lineage>
        <taxon>Bacteria</taxon>
        <taxon>Bacillati</taxon>
        <taxon>Actinomycetota</taxon>
        <taxon>Actinomycetes</taxon>
        <taxon>Kitasatosporales</taxon>
        <taxon>Streptomycetaceae</taxon>
        <taxon>Streptomyces</taxon>
    </lineage>
</organism>
<comment type="caution">
    <text evidence="2">The sequence shown here is derived from an EMBL/GenBank/DDBJ whole genome shotgun (WGS) entry which is preliminary data.</text>
</comment>
<proteinExistence type="predicted"/>
<keyword evidence="3" id="KW-1185">Reference proteome</keyword>
<dbReference type="InterPro" id="IPR000182">
    <property type="entry name" value="GNAT_dom"/>
</dbReference>
<accession>A0ABQ3DP50</accession>
<feature type="domain" description="N-acetyltransferase" evidence="1">
    <location>
        <begin position="109"/>
        <end position="277"/>
    </location>
</feature>